<dbReference type="GO" id="GO:0032259">
    <property type="term" value="P:methylation"/>
    <property type="evidence" value="ECO:0007669"/>
    <property type="project" value="UniProtKB-KW"/>
</dbReference>
<dbReference type="SUPFAM" id="SSF53335">
    <property type="entry name" value="S-adenosyl-L-methionine-dependent methyltransferases"/>
    <property type="match status" value="1"/>
</dbReference>
<dbReference type="EC" id="2.1.1.-" evidence="4"/>
<dbReference type="InterPro" id="IPR029063">
    <property type="entry name" value="SAM-dependent_MTases_sf"/>
</dbReference>
<evidence type="ECO:0000256" key="2">
    <source>
        <dbReference type="ARBA" id="ARBA00022679"/>
    </source>
</evidence>
<accession>A0ABW3IK73</accession>
<comment type="caution">
    <text evidence="4">The sequence shown here is derived from an EMBL/GenBank/DDBJ whole genome shotgun (WGS) entry which is preliminary data.</text>
</comment>
<dbReference type="Gene3D" id="3.40.50.150">
    <property type="entry name" value="Vaccinia Virus protein VP39"/>
    <property type="match status" value="1"/>
</dbReference>
<keyword evidence="1 4" id="KW-0489">Methyltransferase</keyword>
<dbReference type="InterPro" id="IPR050362">
    <property type="entry name" value="Cation-dep_OMT"/>
</dbReference>
<evidence type="ECO:0000256" key="3">
    <source>
        <dbReference type="ARBA" id="ARBA00022691"/>
    </source>
</evidence>
<dbReference type="Proteomes" id="UP001597100">
    <property type="component" value="Unassembled WGS sequence"/>
</dbReference>
<proteinExistence type="predicted"/>
<dbReference type="EMBL" id="JBHTJP010000035">
    <property type="protein sequence ID" value="MFD0977915.1"/>
    <property type="molecule type" value="Genomic_DNA"/>
</dbReference>
<sequence length="259" mass="29896">MHIILAYIKFLWRSSNQHGVHSPFVYNLVTRCFYDKKKKPAYEKIKEYRRSLLKNAESIEVTDFGAGSRVFRSDTRKVSAIAKNAGITPSRARLLNRLIPYLNIKNVLEIGTSVGIGTAAMAAGNDIKITTIEGCPETARVAKENLRKHGFQEIDFKIGEFDSVLKNIISETEKAKFDLVYFDGNHQKEATLSYFEKLLPTAHNDTVFIFDDIHWSAEMEEAWEEIKKHPAVKVTIDTFFWGFVFFRREQEKEHFVIRP</sequence>
<dbReference type="PANTHER" id="PTHR10509">
    <property type="entry name" value="O-METHYLTRANSFERASE-RELATED"/>
    <property type="match status" value="1"/>
</dbReference>
<name>A0ABW3IK73_9FLAO</name>
<evidence type="ECO:0000313" key="4">
    <source>
        <dbReference type="EMBL" id="MFD0977915.1"/>
    </source>
</evidence>
<evidence type="ECO:0000256" key="1">
    <source>
        <dbReference type="ARBA" id="ARBA00022603"/>
    </source>
</evidence>
<dbReference type="Pfam" id="PF01596">
    <property type="entry name" value="Methyltransf_3"/>
    <property type="match status" value="1"/>
</dbReference>
<keyword evidence="5" id="KW-1185">Reference proteome</keyword>
<organism evidence="4 5">
    <name type="scientific">Salinimicrobium gaetbulicola</name>
    <dbReference type="NCBI Taxonomy" id="999702"/>
    <lineage>
        <taxon>Bacteria</taxon>
        <taxon>Pseudomonadati</taxon>
        <taxon>Bacteroidota</taxon>
        <taxon>Flavobacteriia</taxon>
        <taxon>Flavobacteriales</taxon>
        <taxon>Flavobacteriaceae</taxon>
        <taxon>Salinimicrobium</taxon>
    </lineage>
</organism>
<gene>
    <name evidence="4" type="ORF">ACFQ1G_14045</name>
</gene>
<protein>
    <submittedName>
        <fullName evidence="4">O-methyltransferase</fullName>
        <ecNumber evidence="4">2.1.1.-</ecNumber>
    </submittedName>
</protein>
<evidence type="ECO:0000313" key="5">
    <source>
        <dbReference type="Proteomes" id="UP001597100"/>
    </source>
</evidence>
<dbReference type="InterPro" id="IPR002935">
    <property type="entry name" value="SAM_O-MeTrfase"/>
</dbReference>
<keyword evidence="3" id="KW-0949">S-adenosyl-L-methionine</keyword>
<dbReference type="CDD" id="cd02440">
    <property type="entry name" value="AdoMet_MTases"/>
    <property type="match status" value="1"/>
</dbReference>
<reference evidence="5" key="1">
    <citation type="journal article" date="2019" name="Int. J. Syst. Evol. Microbiol.">
        <title>The Global Catalogue of Microorganisms (GCM) 10K type strain sequencing project: providing services to taxonomists for standard genome sequencing and annotation.</title>
        <authorList>
            <consortium name="The Broad Institute Genomics Platform"/>
            <consortium name="The Broad Institute Genome Sequencing Center for Infectious Disease"/>
            <person name="Wu L."/>
            <person name="Ma J."/>
        </authorList>
    </citation>
    <scope>NUCLEOTIDE SEQUENCE [LARGE SCALE GENOMIC DNA]</scope>
    <source>
        <strain evidence="5">CCUG 60898</strain>
    </source>
</reference>
<dbReference type="GO" id="GO:0008168">
    <property type="term" value="F:methyltransferase activity"/>
    <property type="evidence" value="ECO:0007669"/>
    <property type="project" value="UniProtKB-KW"/>
</dbReference>
<dbReference type="PANTHER" id="PTHR10509:SF14">
    <property type="entry name" value="CAFFEOYL-COA O-METHYLTRANSFERASE 3-RELATED"/>
    <property type="match status" value="1"/>
</dbReference>
<keyword evidence="2 4" id="KW-0808">Transferase</keyword>
<dbReference type="RefSeq" id="WP_380740590.1">
    <property type="nucleotide sequence ID" value="NZ_JBHTJP010000035.1"/>
</dbReference>